<dbReference type="InterPro" id="IPR036388">
    <property type="entry name" value="WH-like_DNA-bd_sf"/>
</dbReference>
<dbReference type="CDD" id="cd17536">
    <property type="entry name" value="REC_YesN-like"/>
    <property type="match status" value="1"/>
</dbReference>
<dbReference type="GO" id="GO:0005829">
    <property type="term" value="C:cytosol"/>
    <property type="evidence" value="ECO:0007669"/>
    <property type="project" value="TreeGrafter"/>
</dbReference>
<evidence type="ECO:0000256" key="5">
    <source>
        <dbReference type="ARBA" id="ARBA00023163"/>
    </source>
</evidence>
<dbReference type="RefSeq" id="WP_100590874.1">
    <property type="nucleotide sequence ID" value="NZ_CP015578.1"/>
</dbReference>
<name>A0A1X9SPA6_9BACT</name>
<dbReference type="GO" id="GO:0032993">
    <property type="term" value="C:protein-DNA complex"/>
    <property type="evidence" value="ECO:0007669"/>
    <property type="project" value="TreeGrafter"/>
</dbReference>
<accession>A0A1X9SPA6</accession>
<dbReference type="Gene3D" id="1.10.10.10">
    <property type="entry name" value="Winged helix-like DNA-binding domain superfamily/Winged helix DNA-binding domain"/>
    <property type="match status" value="1"/>
</dbReference>
<dbReference type="InterPro" id="IPR039420">
    <property type="entry name" value="WalR-like"/>
</dbReference>
<keyword evidence="3" id="KW-0805">Transcription regulation</keyword>
<proteinExistence type="predicted"/>
<dbReference type="Pfam" id="PF00072">
    <property type="entry name" value="Response_reg"/>
    <property type="match status" value="1"/>
</dbReference>
<dbReference type="Proteomes" id="UP000202031">
    <property type="component" value="Chromosome"/>
</dbReference>
<protein>
    <submittedName>
        <fullName evidence="10">Two-component system response regulator</fullName>
    </submittedName>
</protein>
<dbReference type="EMBL" id="CP015578">
    <property type="protein sequence ID" value="ARQ98028.1"/>
    <property type="molecule type" value="Genomic_DNA"/>
</dbReference>
<dbReference type="PROSITE" id="PS50110">
    <property type="entry name" value="RESPONSE_REGULATORY"/>
    <property type="match status" value="1"/>
</dbReference>
<dbReference type="AlphaFoldDB" id="A0A1X9SPA6"/>
<dbReference type="KEGG" id="clx:CLAN_1305"/>
<evidence type="ECO:0000256" key="2">
    <source>
        <dbReference type="ARBA" id="ARBA00023012"/>
    </source>
</evidence>
<dbReference type="SUPFAM" id="SSF52172">
    <property type="entry name" value="CheY-like"/>
    <property type="match status" value="1"/>
</dbReference>
<gene>
    <name evidence="10" type="ORF">CLAN_1305</name>
</gene>
<dbReference type="InterPro" id="IPR016032">
    <property type="entry name" value="Sig_transdc_resp-reg_C-effctor"/>
</dbReference>
<keyword evidence="1 6" id="KW-0597">Phosphoprotein</keyword>
<dbReference type="PANTHER" id="PTHR48111:SF1">
    <property type="entry name" value="TWO-COMPONENT RESPONSE REGULATOR ORR33"/>
    <property type="match status" value="1"/>
</dbReference>
<evidence type="ECO:0000256" key="4">
    <source>
        <dbReference type="ARBA" id="ARBA00023125"/>
    </source>
</evidence>
<evidence type="ECO:0000313" key="11">
    <source>
        <dbReference type="Proteomes" id="UP000202031"/>
    </source>
</evidence>
<evidence type="ECO:0000256" key="6">
    <source>
        <dbReference type="PROSITE-ProRule" id="PRU00169"/>
    </source>
</evidence>
<dbReference type="SUPFAM" id="SSF46894">
    <property type="entry name" value="C-terminal effector domain of the bipartite response regulators"/>
    <property type="match status" value="1"/>
</dbReference>
<dbReference type="GeneID" id="46921773"/>
<feature type="modified residue" description="4-aspartylphosphate" evidence="6">
    <location>
        <position position="58"/>
    </location>
</feature>
<evidence type="ECO:0000256" key="7">
    <source>
        <dbReference type="PROSITE-ProRule" id="PRU01091"/>
    </source>
</evidence>
<sequence length="230" mass="26008">MDENLKNLTILIVEDDNKIKSSIARALEGLFKSVILAKNGDEGLKKFKKYNPDLVLTDIVMPIMDGLEMTKEIRQISQSTPVIVFSAFSDRDRLLGAIDARVDKYLIKPLSDDELCEEISKVAKDRIDLTSQIDIGRGIKFDKTKRVLIKDDGTQIGLTKKELAFLTILAQRMDTLVLHEEIKQNVWTDERVSDAAIRTFVKRIRDKVGVNLIKNISGLGYKISSKDDEI</sequence>
<feature type="DNA-binding region" description="OmpR/PhoB-type" evidence="7">
    <location>
        <begin position="130"/>
        <end position="225"/>
    </location>
</feature>
<dbReference type="GO" id="GO:0000156">
    <property type="term" value="F:phosphorelay response regulator activity"/>
    <property type="evidence" value="ECO:0007669"/>
    <property type="project" value="TreeGrafter"/>
</dbReference>
<feature type="domain" description="Response regulatory" evidence="8">
    <location>
        <begin position="9"/>
        <end position="123"/>
    </location>
</feature>
<organism evidence="10 11">
    <name type="scientific">Campylobacter lanienae NCTC 13004</name>
    <dbReference type="NCBI Taxonomy" id="1031753"/>
    <lineage>
        <taxon>Bacteria</taxon>
        <taxon>Pseudomonadati</taxon>
        <taxon>Campylobacterota</taxon>
        <taxon>Epsilonproteobacteria</taxon>
        <taxon>Campylobacterales</taxon>
        <taxon>Campylobacteraceae</taxon>
        <taxon>Campylobacter</taxon>
    </lineage>
</organism>
<dbReference type="InterPro" id="IPR001867">
    <property type="entry name" value="OmpR/PhoB-type_DNA-bd"/>
</dbReference>
<evidence type="ECO:0000256" key="3">
    <source>
        <dbReference type="ARBA" id="ARBA00023015"/>
    </source>
</evidence>
<dbReference type="InterPro" id="IPR001789">
    <property type="entry name" value="Sig_transdc_resp-reg_receiver"/>
</dbReference>
<dbReference type="GO" id="GO:0006355">
    <property type="term" value="P:regulation of DNA-templated transcription"/>
    <property type="evidence" value="ECO:0007669"/>
    <property type="project" value="InterPro"/>
</dbReference>
<keyword evidence="5" id="KW-0804">Transcription</keyword>
<dbReference type="GO" id="GO:0000976">
    <property type="term" value="F:transcription cis-regulatory region binding"/>
    <property type="evidence" value="ECO:0007669"/>
    <property type="project" value="TreeGrafter"/>
</dbReference>
<evidence type="ECO:0000259" key="8">
    <source>
        <dbReference type="PROSITE" id="PS50110"/>
    </source>
</evidence>
<feature type="domain" description="OmpR/PhoB-type" evidence="9">
    <location>
        <begin position="130"/>
        <end position="225"/>
    </location>
</feature>
<dbReference type="Pfam" id="PF00486">
    <property type="entry name" value="Trans_reg_C"/>
    <property type="match status" value="1"/>
</dbReference>
<dbReference type="InterPro" id="IPR011006">
    <property type="entry name" value="CheY-like_superfamily"/>
</dbReference>
<dbReference type="SMART" id="SM00862">
    <property type="entry name" value="Trans_reg_C"/>
    <property type="match status" value="1"/>
</dbReference>
<keyword evidence="4 7" id="KW-0238">DNA-binding</keyword>
<evidence type="ECO:0000259" key="9">
    <source>
        <dbReference type="PROSITE" id="PS51755"/>
    </source>
</evidence>
<dbReference type="CDD" id="cd00383">
    <property type="entry name" value="trans_reg_C"/>
    <property type="match status" value="1"/>
</dbReference>
<dbReference type="Gene3D" id="3.40.50.2300">
    <property type="match status" value="1"/>
</dbReference>
<keyword evidence="2" id="KW-0902">Two-component regulatory system</keyword>
<reference evidence="11" key="1">
    <citation type="journal article" date="2017" name="Genome Biol. Evol.">
        <title>Comparative Genomic Analysis Identifies a Campylobacter Clade Deficient in Selenium Metabolism.</title>
        <authorList>
            <person name="Miller W.G."/>
            <person name="Yee E."/>
            <person name="Lopes B.S."/>
            <person name="Chapman M.H."/>
            <person name="Huynh S."/>
            <person name="Bono J.L."/>
            <person name="Parker C.T."/>
            <person name="Strachan N.J.C."/>
            <person name="Forbes K.J."/>
        </authorList>
    </citation>
    <scope>NUCLEOTIDE SEQUENCE [LARGE SCALE GENOMIC DNA]</scope>
    <source>
        <strain evidence="11">NCTC 13004</strain>
    </source>
</reference>
<dbReference type="SMART" id="SM00448">
    <property type="entry name" value="REC"/>
    <property type="match status" value="1"/>
</dbReference>
<dbReference type="PROSITE" id="PS51755">
    <property type="entry name" value="OMPR_PHOB"/>
    <property type="match status" value="1"/>
</dbReference>
<dbReference type="PANTHER" id="PTHR48111">
    <property type="entry name" value="REGULATOR OF RPOS"/>
    <property type="match status" value="1"/>
</dbReference>
<evidence type="ECO:0000256" key="1">
    <source>
        <dbReference type="ARBA" id="ARBA00022553"/>
    </source>
</evidence>
<reference evidence="11" key="2">
    <citation type="journal article" date="2017" name="Genome Biol. Evol.">
        <title>Comparative genomic analysis identifies a Campylobacter clade deficient in selenium metabolism.</title>
        <authorList>
            <person name="Miller W.G."/>
            <person name="Yee E."/>
            <person name="Lopes B.S."/>
            <person name="Chapman M.H."/>
            <person name="Huynh S."/>
            <person name="Bono J.L."/>
            <person name="Parker C.T."/>
            <person name="Strachan N.J.C."/>
            <person name="Forbes K.J."/>
        </authorList>
    </citation>
    <scope>NUCLEOTIDE SEQUENCE [LARGE SCALE GENOMIC DNA]</scope>
    <source>
        <strain evidence="11">NCTC 13004</strain>
    </source>
</reference>
<evidence type="ECO:0000313" key="10">
    <source>
        <dbReference type="EMBL" id="ARQ98028.1"/>
    </source>
</evidence>